<dbReference type="Proteomes" id="UP000262379">
    <property type="component" value="Unassembled WGS sequence"/>
</dbReference>
<comment type="caution">
    <text evidence="1">The sequence shown here is derived from an EMBL/GenBank/DDBJ whole genome shotgun (WGS) entry which is preliminary data.</text>
</comment>
<dbReference type="RefSeq" id="WP_116625653.1">
    <property type="nucleotide sequence ID" value="NZ_QURN01000021.1"/>
</dbReference>
<reference evidence="2" key="1">
    <citation type="submission" date="2018-08" db="EMBL/GenBank/DDBJ databases">
        <authorList>
            <person name="Im W.T."/>
        </authorList>
    </citation>
    <scope>NUCLEOTIDE SEQUENCE [LARGE SCALE GENOMIC DNA]</scope>
    <source>
        <strain evidence="2">LA-28</strain>
    </source>
</reference>
<name>A0A371X3Z4_9HYPH</name>
<evidence type="ECO:0000313" key="2">
    <source>
        <dbReference type="Proteomes" id="UP000262379"/>
    </source>
</evidence>
<dbReference type="InterPro" id="IPR029063">
    <property type="entry name" value="SAM-dependent_MTases_sf"/>
</dbReference>
<gene>
    <name evidence="1" type="ORF">DY251_19910</name>
</gene>
<sequence>MKLTRLDKLRLRLVAQDACLGWAFNDIAGKPGIVFELGLGHGRTYDHIRTHLPDREIYVFDREVDCYEDCIPPSDKMILGDMRETVPEAVQRFSGQVVLLHADTGSYGDKHNSAMQQLLNATLAPALAPGGLLVSDLKLDVQGTEPLPLPPGATESRYFIYRRT</sequence>
<dbReference type="Pfam" id="PF12692">
    <property type="entry name" value="Methyltransf_17"/>
    <property type="match status" value="1"/>
</dbReference>
<dbReference type="InterPro" id="IPR025690">
    <property type="entry name" value="Methyltransf_put"/>
</dbReference>
<evidence type="ECO:0000313" key="1">
    <source>
        <dbReference type="EMBL" id="RFC63952.1"/>
    </source>
</evidence>
<dbReference type="EMBL" id="QURN01000021">
    <property type="protein sequence ID" value="RFC63952.1"/>
    <property type="molecule type" value="Genomic_DNA"/>
</dbReference>
<proteinExistence type="predicted"/>
<keyword evidence="2" id="KW-1185">Reference proteome</keyword>
<organism evidence="1 2">
    <name type="scientific">Mesorhizobium denitrificans</name>
    <dbReference type="NCBI Taxonomy" id="2294114"/>
    <lineage>
        <taxon>Bacteria</taxon>
        <taxon>Pseudomonadati</taxon>
        <taxon>Pseudomonadota</taxon>
        <taxon>Alphaproteobacteria</taxon>
        <taxon>Hyphomicrobiales</taxon>
        <taxon>Phyllobacteriaceae</taxon>
        <taxon>Mesorhizobium</taxon>
    </lineage>
</organism>
<dbReference type="AlphaFoldDB" id="A0A371X3Z4"/>
<dbReference type="SUPFAM" id="SSF53335">
    <property type="entry name" value="S-adenosyl-L-methionine-dependent methyltransferases"/>
    <property type="match status" value="1"/>
</dbReference>
<protein>
    <recommendedName>
        <fullName evidence="3">Class I SAM-dependent methyltransferase</fullName>
    </recommendedName>
</protein>
<dbReference type="Gene3D" id="3.40.50.150">
    <property type="entry name" value="Vaccinia Virus protein VP39"/>
    <property type="match status" value="1"/>
</dbReference>
<evidence type="ECO:0008006" key="3">
    <source>
        <dbReference type="Google" id="ProtNLM"/>
    </source>
</evidence>
<accession>A0A371X3Z4</accession>